<keyword evidence="4 6" id="KW-1133">Transmembrane helix</keyword>
<dbReference type="OrthoDB" id="9812980at2"/>
<evidence type="ECO:0000256" key="2">
    <source>
        <dbReference type="ARBA" id="ARBA00022475"/>
    </source>
</evidence>
<feature type="transmembrane region" description="Helical" evidence="6">
    <location>
        <begin position="81"/>
        <end position="98"/>
    </location>
</feature>
<dbReference type="EMBL" id="PDOD01000001">
    <property type="protein sequence ID" value="PYZ95093.1"/>
    <property type="molecule type" value="Genomic_DNA"/>
</dbReference>
<dbReference type="InterPro" id="IPR032816">
    <property type="entry name" value="VTT_dom"/>
</dbReference>
<comment type="similarity">
    <text evidence="6">Belongs to the TVP38/TMEM64 family.</text>
</comment>
<keyword evidence="3 6" id="KW-0812">Transmembrane</keyword>
<feature type="transmembrane region" description="Helical" evidence="6">
    <location>
        <begin position="157"/>
        <end position="180"/>
    </location>
</feature>
<proteinExistence type="inferred from homology"/>
<reference evidence="8 9" key="1">
    <citation type="submission" date="2017-10" db="EMBL/GenBank/DDBJ databases">
        <title>Bacillus sp. nov., a halophilic bacterium isolated from a Keqin Lake.</title>
        <authorList>
            <person name="Wang H."/>
        </authorList>
    </citation>
    <scope>NUCLEOTIDE SEQUENCE [LARGE SCALE GENOMIC DNA]</scope>
    <source>
        <strain evidence="8 9">KQ-12</strain>
    </source>
</reference>
<evidence type="ECO:0000256" key="6">
    <source>
        <dbReference type="RuleBase" id="RU366058"/>
    </source>
</evidence>
<keyword evidence="5 6" id="KW-0472">Membrane</keyword>
<keyword evidence="9" id="KW-1185">Reference proteome</keyword>
<comment type="subcellular location">
    <subcellularLocation>
        <location evidence="1 6">Cell membrane</location>
        <topology evidence="1 6">Multi-pass membrane protein</topology>
    </subcellularLocation>
</comment>
<evidence type="ECO:0000259" key="7">
    <source>
        <dbReference type="Pfam" id="PF09335"/>
    </source>
</evidence>
<feature type="domain" description="VTT" evidence="7">
    <location>
        <begin position="61"/>
        <end position="177"/>
    </location>
</feature>
<evidence type="ECO:0000256" key="4">
    <source>
        <dbReference type="ARBA" id="ARBA00022989"/>
    </source>
</evidence>
<evidence type="ECO:0000256" key="5">
    <source>
        <dbReference type="ARBA" id="ARBA00023136"/>
    </source>
</evidence>
<feature type="transmembrane region" description="Helical" evidence="6">
    <location>
        <begin position="186"/>
        <end position="204"/>
    </location>
</feature>
<comment type="caution">
    <text evidence="8">The sequence shown here is derived from an EMBL/GenBank/DDBJ whole genome shotgun (WGS) entry which is preliminary data.</text>
</comment>
<dbReference type="Proteomes" id="UP000248214">
    <property type="component" value="Unassembled WGS sequence"/>
</dbReference>
<dbReference type="InterPro" id="IPR015414">
    <property type="entry name" value="TMEM64"/>
</dbReference>
<feature type="transmembrane region" description="Helical" evidence="6">
    <location>
        <begin position="34"/>
        <end position="53"/>
    </location>
</feature>
<evidence type="ECO:0000313" key="9">
    <source>
        <dbReference type="Proteomes" id="UP000248214"/>
    </source>
</evidence>
<evidence type="ECO:0000256" key="3">
    <source>
        <dbReference type="ARBA" id="ARBA00022692"/>
    </source>
</evidence>
<keyword evidence="2 6" id="KW-1003">Cell membrane</keyword>
<protein>
    <recommendedName>
        <fullName evidence="6">TVP38/TMEM64 family membrane protein</fullName>
    </recommendedName>
</protein>
<evidence type="ECO:0000313" key="8">
    <source>
        <dbReference type="EMBL" id="PYZ95093.1"/>
    </source>
</evidence>
<dbReference type="AlphaFoldDB" id="A0A323TRD0"/>
<dbReference type="RefSeq" id="WP_110608728.1">
    <property type="nucleotide sequence ID" value="NZ_PDOD01000001.1"/>
</dbReference>
<name>A0A323TRD0_9BACI</name>
<sequence>MPKKLLIKIISFALLIGLLLYINQAHVDLHPEQIQFAVLSFGIWAPLIFILIFSLRPFVLFPASILAIAGGLSFGPILGPIVTYIGSLAGAILSFFLIRKLGTNFQQKKWRGRGELIQKKIEENGFFYVMALRIIPVINFDFVTYLSALSRIPFKRYLLATMVGVIPGTLAFNFLGASFVELNATMLIITGAMFLIAFSIPVMIRKIMKKKNMDIDLLPDEKL</sequence>
<accession>A0A323TRD0</accession>
<dbReference type="PANTHER" id="PTHR12677:SF59">
    <property type="entry name" value="GOLGI APPARATUS MEMBRANE PROTEIN TVP38-RELATED"/>
    <property type="match status" value="1"/>
</dbReference>
<dbReference type="GO" id="GO:0005886">
    <property type="term" value="C:plasma membrane"/>
    <property type="evidence" value="ECO:0007669"/>
    <property type="project" value="UniProtKB-SubCell"/>
</dbReference>
<feature type="transmembrane region" description="Helical" evidence="6">
    <location>
        <begin position="58"/>
        <end position="75"/>
    </location>
</feature>
<evidence type="ECO:0000256" key="1">
    <source>
        <dbReference type="ARBA" id="ARBA00004651"/>
    </source>
</evidence>
<dbReference type="PANTHER" id="PTHR12677">
    <property type="entry name" value="GOLGI APPARATUS MEMBRANE PROTEIN TVP38-RELATED"/>
    <property type="match status" value="1"/>
</dbReference>
<organism evidence="8 9">
    <name type="scientific">Salipaludibacillus keqinensis</name>
    <dbReference type="NCBI Taxonomy" id="2045207"/>
    <lineage>
        <taxon>Bacteria</taxon>
        <taxon>Bacillati</taxon>
        <taxon>Bacillota</taxon>
        <taxon>Bacilli</taxon>
        <taxon>Bacillales</taxon>
        <taxon>Bacillaceae</taxon>
    </lineage>
</organism>
<gene>
    <name evidence="8" type="ORF">CR194_06150</name>
</gene>
<dbReference type="Pfam" id="PF09335">
    <property type="entry name" value="VTT_dom"/>
    <property type="match status" value="1"/>
</dbReference>